<evidence type="ECO:0000256" key="8">
    <source>
        <dbReference type="RuleBase" id="RU363080"/>
    </source>
</evidence>
<dbReference type="GO" id="GO:0009535">
    <property type="term" value="C:chloroplast thylakoid membrane"/>
    <property type="evidence" value="ECO:0000318"/>
    <property type="project" value="GO_Central"/>
</dbReference>
<feature type="binding site" evidence="7">
    <location>
        <position position="97"/>
    </location>
    <ligand>
        <name>chlorophyll a</name>
        <dbReference type="ChEBI" id="CHEBI:58416"/>
        <label>1</label>
    </ligand>
</feature>
<keyword evidence="8" id="KW-0793">Thylakoid</keyword>
<dbReference type="SUPFAM" id="SSF103511">
    <property type="entry name" value="Chlorophyll a-b binding protein"/>
    <property type="match status" value="1"/>
</dbReference>
<dbReference type="InterPro" id="IPR001344">
    <property type="entry name" value="Chloro_AB-bd_pln"/>
</dbReference>
<sequence length="255" mass="27329">MAVSTLACAIKMPALASGLATICRSRQSTSFVQKGGAVYANAARGARVSMTTDERPMWLPGVEAPPYLNGSLPADRGFDPLKLAEDPRLATRFVEAEVFHGRLAMLATVGAFVPEAIGREDWYTAAHKAIDAGGSSFILAIPPFAIPTSYLGIGLFHLVAIVELSRLFREAKNGYDDDIEGVGIYPGFDPLGLTTGEDVTADEIKILREKEIKNGRLAMIAAGGFLHQALHTGKGPYANLIDHLADPSHNWYFGS</sequence>
<dbReference type="OMA" id="TAVGCLH"/>
<dbReference type="OrthoDB" id="423598at2759"/>
<dbReference type="STRING" id="105231.A0A1Y1IFJ9"/>
<feature type="binding site" evidence="7">
    <location>
        <position position="211"/>
    </location>
    <ligand>
        <name>chlorophyll a</name>
        <dbReference type="ChEBI" id="CHEBI:58416"/>
        <label>1</label>
    </ligand>
</feature>
<reference evidence="9 10" key="1">
    <citation type="journal article" date="2014" name="Nat. Commun.">
        <title>Klebsormidium flaccidum genome reveals primary factors for plant terrestrial adaptation.</title>
        <authorList>
            <person name="Hori K."/>
            <person name="Maruyama F."/>
            <person name="Fujisawa T."/>
            <person name="Togashi T."/>
            <person name="Yamamoto N."/>
            <person name="Seo M."/>
            <person name="Sato S."/>
            <person name="Yamada T."/>
            <person name="Mori H."/>
            <person name="Tajima N."/>
            <person name="Moriyama T."/>
            <person name="Ikeuchi M."/>
            <person name="Watanabe M."/>
            <person name="Wada H."/>
            <person name="Kobayashi K."/>
            <person name="Saito M."/>
            <person name="Masuda T."/>
            <person name="Sasaki-Sekimoto Y."/>
            <person name="Mashiguchi K."/>
            <person name="Awai K."/>
            <person name="Shimojima M."/>
            <person name="Masuda S."/>
            <person name="Iwai M."/>
            <person name="Nobusawa T."/>
            <person name="Narise T."/>
            <person name="Kondo S."/>
            <person name="Saito H."/>
            <person name="Sato R."/>
            <person name="Murakawa M."/>
            <person name="Ihara Y."/>
            <person name="Oshima-Yamada Y."/>
            <person name="Ohtaka K."/>
            <person name="Satoh M."/>
            <person name="Sonobe K."/>
            <person name="Ishii M."/>
            <person name="Ohtani R."/>
            <person name="Kanamori-Sato M."/>
            <person name="Honoki R."/>
            <person name="Miyazaki D."/>
            <person name="Mochizuki H."/>
            <person name="Umetsu J."/>
            <person name="Higashi K."/>
            <person name="Shibata D."/>
            <person name="Kamiya Y."/>
            <person name="Sato N."/>
            <person name="Nakamura Y."/>
            <person name="Tabata S."/>
            <person name="Ida S."/>
            <person name="Kurokawa K."/>
            <person name="Ohta H."/>
        </authorList>
    </citation>
    <scope>NUCLEOTIDE SEQUENCE [LARGE SCALE GENOMIC DNA]</scope>
    <source>
        <strain evidence="9 10">NIES-2285</strain>
    </source>
</reference>
<gene>
    <name evidence="9" type="ORF">KFL_005170030</name>
</gene>
<comment type="subcellular location">
    <subcellularLocation>
        <location evidence="1 8">Plastid</location>
        <location evidence="1 8">Chloroplast thylakoid membrane</location>
    </subcellularLocation>
</comment>
<dbReference type="GO" id="GO:0009522">
    <property type="term" value="C:photosystem I"/>
    <property type="evidence" value="ECO:0007669"/>
    <property type="project" value="UniProtKB-KW"/>
</dbReference>
<keyword evidence="8" id="KW-0604">Photosystem II</keyword>
<evidence type="ECO:0000256" key="2">
    <source>
        <dbReference type="ARBA" id="ARBA00022494"/>
    </source>
</evidence>
<evidence type="ECO:0000256" key="5">
    <source>
        <dbReference type="ARBA" id="ARBA00022640"/>
    </source>
</evidence>
<feature type="binding site" evidence="7">
    <location>
        <position position="228"/>
    </location>
    <ligand>
        <name>chlorophyll a</name>
        <dbReference type="ChEBI" id="CHEBI:58416"/>
        <label>1</label>
    </ligand>
</feature>
<evidence type="ECO:0000256" key="7">
    <source>
        <dbReference type="PIRSR" id="PIRSR601344-1"/>
    </source>
</evidence>
<feature type="binding site" evidence="7">
    <location>
        <position position="214"/>
    </location>
    <ligand>
        <name>chlorophyll a</name>
        <dbReference type="ChEBI" id="CHEBI:58416"/>
        <label>1</label>
    </ligand>
</feature>
<protein>
    <recommendedName>
        <fullName evidence="8">Chlorophyll a-b binding protein, chloroplastic</fullName>
    </recommendedName>
</protein>
<dbReference type="GO" id="GO:0009416">
    <property type="term" value="P:response to light stimulus"/>
    <property type="evidence" value="ECO:0000318"/>
    <property type="project" value="GO_Central"/>
</dbReference>
<dbReference type="Gene3D" id="1.10.3460.10">
    <property type="entry name" value="Chlorophyll a/b binding protein domain"/>
    <property type="match status" value="1"/>
</dbReference>
<evidence type="ECO:0000256" key="6">
    <source>
        <dbReference type="ARBA" id="ARBA00022991"/>
    </source>
</evidence>
<keyword evidence="10" id="KW-1185">Reference proteome</keyword>
<dbReference type="Pfam" id="PF00504">
    <property type="entry name" value="Chloroa_b-bind"/>
    <property type="match status" value="1"/>
</dbReference>
<feature type="binding site" evidence="7">
    <location>
        <position position="210"/>
    </location>
    <ligand>
        <name>chlorophyll a</name>
        <dbReference type="ChEBI" id="CHEBI:58416"/>
        <label>1</label>
    </ligand>
</feature>
<comment type="function">
    <text evidence="8">The light-harvesting complex (LHC) functions as a light receptor, it captures and delivers excitation energy to photosystems with which it is closely associated.</text>
</comment>
<feature type="binding site" description="axial binding residue" evidence="7">
    <location>
        <position position="102"/>
    </location>
    <ligand>
        <name>chlorophyll a</name>
        <dbReference type="ChEBI" id="CHEBI:58416"/>
        <label>1</label>
    </ligand>
    <ligandPart>
        <name>Mg</name>
        <dbReference type="ChEBI" id="CHEBI:25107"/>
    </ligandPart>
</feature>
<dbReference type="InterPro" id="IPR022796">
    <property type="entry name" value="Chloroa_b-bind"/>
</dbReference>
<keyword evidence="4 8" id="KW-0602">Photosynthesis</keyword>
<evidence type="ECO:0000256" key="3">
    <source>
        <dbReference type="ARBA" id="ARBA00022528"/>
    </source>
</evidence>
<evidence type="ECO:0000313" key="10">
    <source>
        <dbReference type="Proteomes" id="UP000054558"/>
    </source>
</evidence>
<name>A0A1Y1IFJ9_KLENI</name>
<dbReference type="EMBL" id="DF237466">
    <property type="protein sequence ID" value="GAQ89393.1"/>
    <property type="molecule type" value="Genomic_DNA"/>
</dbReference>
<dbReference type="GO" id="GO:0016168">
    <property type="term" value="F:chlorophyll binding"/>
    <property type="evidence" value="ECO:0007669"/>
    <property type="project" value="UniProtKB-KW"/>
</dbReference>
<proteinExistence type="inferred from homology"/>
<keyword evidence="2 7" id="KW-0148">Chlorophyll</keyword>
<dbReference type="PANTHER" id="PTHR21649">
    <property type="entry name" value="CHLOROPHYLL A/B BINDING PROTEIN"/>
    <property type="match status" value="1"/>
</dbReference>
<evidence type="ECO:0000256" key="1">
    <source>
        <dbReference type="ARBA" id="ARBA00004334"/>
    </source>
</evidence>
<evidence type="ECO:0000313" key="9">
    <source>
        <dbReference type="EMBL" id="GAQ89393.1"/>
    </source>
</evidence>
<accession>A0A1Y1IFJ9</accession>
<keyword evidence="6 8" id="KW-0157">Chromophore</keyword>
<dbReference type="Proteomes" id="UP000054558">
    <property type="component" value="Unassembled WGS sequence"/>
</dbReference>
<feature type="binding site" evidence="7">
    <location>
        <position position="243"/>
    </location>
    <ligand>
        <name>chlorophyll a</name>
        <dbReference type="ChEBI" id="CHEBI:58416"/>
        <label>1</label>
    </ligand>
</feature>
<comment type="similarity">
    <text evidence="8">Belongs to the light-harvesting chlorophyll a/b-binding (LHC) protein family.</text>
</comment>
<evidence type="ECO:0000256" key="4">
    <source>
        <dbReference type="ARBA" id="ARBA00022531"/>
    </source>
</evidence>
<keyword evidence="3 8" id="KW-0150">Chloroplast</keyword>
<feature type="binding site" evidence="7">
    <location>
        <position position="216"/>
    </location>
    <ligand>
        <name>chlorophyll a</name>
        <dbReference type="ChEBI" id="CHEBI:58416"/>
        <label>5</label>
    </ligand>
</feature>
<dbReference type="AlphaFoldDB" id="A0A1Y1IFJ9"/>
<dbReference type="GO" id="GO:0009768">
    <property type="term" value="P:photosynthesis, light harvesting in photosystem I"/>
    <property type="evidence" value="ECO:0000318"/>
    <property type="project" value="GO_Central"/>
</dbReference>
<dbReference type="GO" id="GO:0009523">
    <property type="term" value="C:photosystem II"/>
    <property type="evidence" value="ECO:0007669"/>
    <property type="project" value="UniProtKB-KW"/>
</dbReference>
<feature type="binding site" description="axial binding residue" evidence="7">
    <location>
        <position position="149"/>
    </location>
    <ligand>
        <name>chlorophyll b</name>
        <dbReference type="ChEBI" id="CHEBI:61721"/>
        <label>1</label>
    </ligand>
    <ligandPart>
        <name>Mg</name>
        <dbReference type="ChEBI" id="CHEBI:25107"/>
    </ligandPart>
</feature>
<feature type="binding site" evidence="7">
    <location>
        <position position="100"/>
    </location>
    <ligand>
        <name>chlorophyll a</name>
        <dbReference type="ChEBI" id="CHEBI:58416"/>
        <label>1</label>
    </ligand>
</feature>
<keyword evidence="5 8" id="KW-0934">Plastid</keyword>
<keyword evidence="8" id="KW-0603">Photosystem I</keyword>
<organism evidence="9 10">
    <name type="scientific">Klebsormidium nitens</name>
    <name type="common">Green alga</name>
    <name type="synonym">Ulothrix nitens</name>
    <dbReference type="NCBI Taxonomy" id="105231"/>
    <lineage>
        <taxon>Eukaryota</taxon>
        <taxon>Viridiplantae</taxon>
        <taxon>Streptophyta</taxon>
        <taxon>Klebsormidiophyceae</taxon>
        <taxon>Klebsormidiales</taxon>
        <taxon>Klebsormidiaceae</taxon>
        <taxon>Klebsormidium</taxon>
    </lineage>
</organism>